<organism evidence="15 16">
    <name type="scientific">Pseudomicrostroma glucosiphilum</name>
    <dbReference type="NCBI Taxonomy" id="1684307"/>
    <lineage>
        <taxon>Eukaryota</taxon>
        <taxon>Fungi</taxon>
        <taxon>Dikarya</taxon>
        <taxon>Basidiomycota</taxon>
        <taxon>Ustilaginomycotina</taxon>
        <taxon>Exobasidiomycetes</taxon>
        <taxon>Microstromatales</taxon>
        <taxon>Microstromatales incertae sedis</taxon>
        <taxon>Pseudomicrostroma</taxon>
    </lineage>
</organism>
<dbReference type="OrthoDB" id="293823at2759"/>
<evidence type="ECO:0000313" key="15">
    <source>
        <dbReference type="EMBL" id="PWN21466.1"/>
    </source>
</evidence>
<dbReference type="FunFam" id="2.30.30.1020:FF:000006">
    <property type="entry name" value="CCR4-NOT transcription complex, subunit 3"/>
    <property type="match status" value="1"/>
</dbReference>
<feature type="compositionally biased region" description="Polar residues" evidence="12">
    <location>
        <begin position="502"/>
        <end position="512"/>
    </location>
</feature>
<feature type="coiled-coil region" evidence="11">
    <location>
        <begin position="14"/>
        <end position="74"/>
    </location>
</feature>
<dbReference type="Pfam" id="PF04153">
    <property type="entry name" value="NOT2_3_5_C"/>
    <property type="match status" value="1"/>
</dbReference>
<dbReference type="STRING" id="1684307.A0A316U8C6"/>
<feature type="compositionally biased region" description="Low complexity" evidence="12">
    <location>
        <begin position="331"/>
        <end position="434"/>
    </location>
</feature>
<dbReference type="InterPro" id="IPR007207">
    <property type="entry name" value="Not_N"/>
</dbReference>
<dbReference type="GO" id="GO:0000932">
    <property type="term" value="C:P-body"/>
    <property type="evidence" value="ECO:0007669"/>
    <property type="project" value="UniProtKB-UniRule"/>
</dbReference>
<proteinExistence type="inferred from homology"/>
<dbReference type="PANTHER" id="PTHR23326">
    <property type="entry name" value="CCR4 NOT-RELATED"/>
    <property type="match status" value="1"/>
</dbReference>
<feature type="domain" description="CCR4-Not complex component Not N-terminal" evidence="13">
    <location>
        <begin position="3"/>
        <end position="232"/>
    </location>
</feature>
<evidence type="ECO:0000256" key="2">
    <source>
        <dbReference type="ARBA" id="ARBA00004496"/>
    </source>
</evidence>
<feature type="compositionally biased region" description="Basic and acidic residues" evidence="12">
    <location>
        <begin position="269"/>
        <end position="291"/>
    </location>
</feature>
<dbReference type="Pfam" id="PF04065">
    <property type="entry name" value="Not3"/>
    <property type="match status" value="1"/>
</dbReference>
<comment type="similarity">
    <text evidence="3 10">Belongs to the CNOT2/3/5 family.</text>
</comment>
<keyword evidence="6" id="KW-0597">Phosphoprotein</keyword>
<name>A0A316U8C6_9BASI</name>
<dbReference type="GO" id="GO:0030015">
    <property type="term" value="C:CCR4-NOT core complex"/>
    <property type="evidence" value="ECO:0007669"/>
    <property type="project" value="UniProtKB-UniRule"/>
</dbReference>
<dbReference type="Proteomes" id="UP000245942">
    <property type="component" value="Unassembled WGS sequence"/>
</dbReference>
<gene>
    <name evidence="15" type="ORF">BCV69DRAFT_287173</name>
</gene>
<dbReference type="Gene3D" id="2.30.30.1020">
    <property type="entry name" value="CCR4-NOT complex subunit 2/3/5, C-terminal domain"/>
    <property type="match status" value="1"/>
</dbReference>
<accession>A0A316U8C6</accession>
<dbReference type="GO" id="GO:0005634">
    <property type="term" value="C:nucleus"/>
    <property type="evidence" value="ECO:0007669"/>
    <property type="project" value="UniProtKB-SubCell"/>
</dbReference>
<evidence type="ECO:0000256" key="8">
    <source>
        <dbReference type="ARBA" id="ARBA00023163"/>
    </source>
</evidence>
<evidence type="ECO:0000256" key="1">
    <source>
        <dbReference type="ARBA" id="ARBA00004123"/>
    </source>
</evidence>
<feature type="compositionally biased region" description="Low complexity" evidence="12">
    <location>
        <begin position="513"/>
        <end position="525"/>
    </location>
</feature>
<dbReference type="InterPro" id="IPR012270">
    <property type="entry name" value="CCR4-NOT_su3/5"/>
</dbReference>
<evidence type="ECO:0000256" key="9">
    <source>
        <dbReference type="ARBA" id="ARBA00023242"/>
    </source>
</evidence>
<feature type="compositionally biased region" description="Low complexity" evidence="12">
    <location>
        <begin position="303"/>
        <end position="318"/>
    </location>
</feature>
<keyword evidence="11" id="KW-0175">Coiled coil</keyword>
<protein>
    <recommendedName>
        <fullName evidence="10">General negative regulator of transcription subunit</fullName>
    </recommendedName>
</protein>
<feature type="region of interest" description="Disordered" evidence="12">
    <location>
        <begin position="232"/>
        <end position="525"/>
    </location>
</feature>
<comment type="subcellular location">
    <subcellularLocation>
        <location evidence="2 10">Cytoplasm</location>
    </subcellularLocation>
    <subcellularLocation>
        <location evidence="1 10">Nucleus</location>
    </subcellularLocation>
</comment>
<feature type="compositionally biased region" description="Low complexity" evidence="12">
    <location>
        <begin position="256"/>
        <end position="266"/>
    </location>
</feature>
<evidence type="ECO:0000256" key="11">
    <source>
        <dbReference type="SAM" id="Coils"/>
    </source>
</evidence>
<keyword evidence="10" id="KW-0010">Activator</keyword>
<evidence type="ECO:0000313" key="16">
    <source>
        <dbReference type="Proteomes" id="UP000245942"/>
    </source>
</evidence>
<dbReference type="EMBL" id="KZ819325">
    <property type="protein sequence ID" value="PWN21466.1"/>
    <property type="molecule type" value="Genomic_DNA"/>
</dbReference>
<dbReference type="GO" id="GO:0000289">
    <property type="term" value="P:nuclear-transcribed mRNA poly(A) tail shortening"/>
    <property type="evidence" value="ECO:0007669"/>
    <property type="project" value="UniProtKB-ARBA"/>
</dbReference>
<dbReference type="InterPro" id="IPR007282">
    <property type="entry name" value="NOT2/3/5_C"/>
</dbReference>
<dbReference type="PIRSF" id="PIRSF005290">
    <property type="entry name" value="NOT_su_3_5"/>
    <property type="match status" value="1"/>
</dbReference>
<feature type="compositionally biased region" description="Acidic residues" evidence="12">
    <location>
        <begin position="245"/>
        <end position="255"/>
    </location>
</feature>
<keyword evidence="5 10" id="KW-0678">Repressor</keyword>
<dbReference type="AlphaFoldDB" id="A0A316U8C6"/>
<keyword evidence="16" id="KW-1185">Reference proteome</keyword>
<dbReference type="GeneID" id="37015280"/>
<evidence type="ECO:0000256" key="6">
    <source>
        <dbReference type="ARBA" id="ARBA00022553"/>
    </source>
</evidence>
<keyword evidence="8 10" id="KW-0804">Transcription</keyword>
<evidence type="ECO:0000256" key="3">
    <source>
        <dbReference type="ARBA" id="ARBA00007682"/>
    </source>
</evidence>
<keyword evidence="4 10" id="KW-0963">Cytoplasm</keyword>
<sequence length="724" mass="77632">MAARKLQTEIDRTLKKVAEGVEQFEQLYEKMQNSTNQTQKEKMEADLKTQIKKLQRLRDQIKTWQQANEIKDKKALNDGRKAIETQMERFKATEKEMKTKAFSKEGLIAAARLDPAEKAKVEMAAWISSQVDELGRQIEASEAEIEQVQAGTGKKKKGAGASAEKTAGLEQLNERRSWHVGRLEILHRMLENGTLEPDRVGEIKDDITYFVDSNAEDEFEEDEGIYDDFDLDEQEEAFGLKGDDETQDDDDEASAADESSVSAAPAKTPVKETPKRRESDLDAGKKDEKKAIPSVATRKASDAARGGASGSAGPSDPKAVPPANFAAAKQPSSSPTHTTSPTKPTAPAAATLPPIRYAAAAAAAVGSSSAAPPAAPAISPAAPSSATPAAAPPSTAAATAPSEVAVSPSPASSAPTAPSDPAATASPAPSHAPSQVTSMSGEDAISSSGPSAPPGLMRTQSPNVNGSSKPSPSLTHSSLRGQSTAQESPVPENAGAPGSRADGSSSSAQQFGQLASPATQTAAPQAPFAAASLAGTSGAAAAVQPSGGAASAQKPSEARLPSSLADLVTSFESAKMKSLHRDENMPTLHKSLEASFMNVPEPLDSEKPKYYIPKNPFATPGYYPQAPAPIFDNPSMYSKLDEDTLFYIFYYQQGTYHQFLAARELKKQSWRFHKQFLTWFRRHSEPQSITDDYEQGVYVYFDWEGSWAQRKKSDFRFEYRWLED</sequence>
<evidence type="ECO:0000256" key="5">
    <source>
        <dbReference type="ARBA" id="ARBA00022491"/>
    </source>
</evidence>
<reference evidence="15 16" key="1">
    <citation type="journal article" date="2018" name="Mol. Biol. Evol.">
        <title>Broad Genomic Sampling Reveals a Smut Pathogenic Ancestry of the Fungal Clade Ustilaginomycotina.</title>
        <authorList>
            <person name="Kijpornyongpan T."/>
            <person name="Mondo S.J."/>
            <person name="Barry K."/>
            <person name="Sandor L."/>
            <person name="Lee J."/>
            <person name="Lipzen A."/>
            <person name="Pangilinan J."/>
            <person name="LaButti K."/>
            <person name="Hainaut M."/>
            <person name="Henrissat B."/>
            <person name="Grigoriev I.V."/>
            <person name="Spatafora J.W."/>
            <person name="Aime M.C."/>
        </authorList>
    </citation>
    <scope>NUCLEOTIDE SEQUENCE [LARGE SCALE GENOMIC DNA]</scope>
    <source>
        <strain evidence="15 16">MCA 4718</strain>
    </source>
</reference>
<dbReference type="InterPro" id="IPR040168">
    <property type="entry name" value="Not2/3/5"/>
</dbReference>
<evidence type="ECO:0000256" key="7">
    <source>
        <dbReference type="ARBA" id="ARBA00023015"/>
    </source>
</evidence>
<keyword evidence="9 10" id="KW-0539">Nucleus</keyword>
<dbReference type="InterPro" id="IPR038635">
    <property type="entry name" value="CCR4-NOT_su2/3/5_C_sf"/>
</dbReference>
<feature type="compositionally biased region" description="Low complexity" evidence="12">
    <location>
        <begin position="467"/>
        <end position="479"/>
    </location>
</feature>
<evidence type="ECO:0000259" key="14">
    <source>
        <dbReference type="Pfam" id="PF04153"/>
    </source>
</evidence>
<evidence type="ECO:0000256" key="4">
    <source>
        <dbReference type="ARBA" id="ARBA00022490"/>
    </source>
</evidence>
<evidence type="ECO:0000256" key="10">
    <source>
        <dbReference type="PIRNR" id="PIRNR005290"/>
    </source>
</evidence>
<feature type="domain" description="NOT2/NOT3/NOT5 C-terminal" evidence="14">
    <location>
        <begin position="595"/>
        <end position="722"/>
    </location>
</feature>
<evidence type="ECO:0000259" key="13">
    <source>
        <dbReference type="Pfam" id="PF04065"/>
    </source>
</evidence>
<evidence type="ECO:0000256" key="12">
    <source>
        <dbReference type="SAM" id="MobiDB-lite"/>
    </source>
</evidence>
<dbReference type="GO" id="GO:0006355">
    <property type="term" value="P:regulation of DNA-templated transcription"/>
    <property type="evidence" value="ECO:0007669"/>
    <property type="project" value="InterPro"/>
</dbReference>
<dbReference type="RefSeq" id="XP_025348626.1">
    <property type="nucleotide sequence ID" value="XM_025493546.1"/>
</dbReference>
<comment type="function">
    <text evidence="10">Acts as component of the CCR4-NOT core complex, which in the nucleus seems to be a general transcription factor, and in the cytoplasm the major mRNA deadenylase involved in mRNA turnover. The NOT protein subcomplex negatively regulates the basal and activated transcription of many genes. Preferentially affects TC-type TATA element-dependent transcription. Could directly or indirectly inhibit component(s) of the general transcription machinery.</text>
</comment>
<keyword evidence="7 10" id="KW-0805">Transcription regulation</keyword>